<reference evidence="1 2" key="1">
    <citation type="submission" date="2015-03" db="EMBL/GenBank/DDBJ databases">
        <title>Genomics and transcriptomics of the oil-accumulating basidiomycete yeast T. oleaginosus allow insights into substrate utilization and the diverse evolutionary trajectories of mating systems in fungi.</title>
        <authorList>
            <consortium name="DOE Joint Genome Institute"/>
            <person name="Kourist R."/>
            <person name="Kracht O."/>
            <person name="Bracharz F."/>
            <person name="Lipzen A."/>
            <person name="Nolan M."/>
            <person name="Ohm R."/>
            <person name="Grigoriev I."/>
            <person name="Sun S."/>
            <person name="Heitman J."/>
            <person name="Bruck T."/>
            <person name="Nowrousian M."/>
        </authorList>
    </citation>
    <scope>NUCLEOTIDE SEQUENCE [LARGE SCALE GENOMIC DNA]</scope>
    <source>
        <strain evidence="1 2">IBC0246</strain>
    </source>
</reference>
<proteinExistence type="predicted"/>
<dbReference type="AlphaFoldDB" id="A0A0J1ASZ8"/>
<evidence type="ECO:0000313" key="1">
    <source>
        <dbReference type="EMBL" id="KLT38439.1"/>
    </source>
</evidence>
<dbReference type="GeneID" id="28987701"/>
<name>A0A0J1ASZ8_9TREE</name>
<evidence type="ECO:0000313" key="2">
    <source>
        <dbReference type="Proteomes" id="UP000053611"/>
    </source>
</evidence>
<sequence>MTISCTFTEHGICMIVVVRFGEGSRRPQSFGDSRLMVATYATHRLHGRQPSRSNPPRELLLPLFPLPCPHPRCPSLRPRSVLRHTRPCESHCFTGPERVRLACARRSATAPKRAFWNLVVHSGEGSKFTLTVSVLLRARCVRPLLSFRATPQREGFGAEQ</sequence>
<accession>A0A0J1ASZ8</accession>
<protein>
    <submittedName>
        <fullName evidence="1">Uncharacterized protein</fullName>
    </submittedName>
</protein>
<dbReference type="RefSeq" id="XP_018274930.1">
    <property type="nucleotide sequence ID" value="XM_018427098.1"/>
</dbReference>
<gene>
    <name evidence="1" type="ORF">CC85DRAFT_33708</name>
</gene>
<organism evidence="1 2">
    <name type="scientific">Cutaneotrichosporon oleaginosum</name>
    <dbReference type="NCBI Taxonomy" id="879819"/>
    <lineage>
        <taxon>Eukaryota</taxon>
        <taxon>Fungi</taxon>
        <taxon>Dikarya</taxon>
        <taxon>Basidiomycota</taxon>
        <taxon>Agaricomycotina</taxon>
        <taxon>Tremellomycetes</taxon>
        <taxon>Trichosporonales</taxon>
        <taxon>Trichosporonaceae</taxon>
        <taxon>Cutaneotrichosporon</taxon>
    </lineage>
</organism>
<dbReference type="EMBL" id="KQ087307">
    <property type="protein sequence ID" value="KLT38439.1"/>
    <property type="molecule type" value="Genomic_DNA"/>
</dbReference>
<dbReference type="Proteomes" id="UP000053611">
    <property type="component" value="Unassembled WGS sequence"/>
</dbReference>
<keyword evidence="2" id="KW-1185">Reference proteome</keyword>